<dbReference type="InterPro" id="IPR050637">
    <property type="entry name" value="NLRP_innate_immun_reg"/>
</dbReference>
<feature type="non-terminal residue" evidence="3">
    <location>
        <position position="1"/>
    </location>
</feature>
<evidence type="ECO:0000256" key="1">
    <source>
        <dbReference type="SAM" id="MobiDB-lite"/>
    </source>
</evidence>
<dbReference type="GO" id="GO:0050729">
    <property type="term" value="P:positive regulation of inflammatory response"/>
    <property type="evidence" value="ECO:0007669"/>
    <property type="project" value="TreeGrafter"/>
</dbReference>
<dbReference type="PANTHER" id="PTHR45690">
    <property type="entry name" value="NACHT, LRR AND PYD DOMAINS-CONTAINING PROTEIN 12"/>
    <property type="match status" value="1"/>
</dbReference>
<feature type="compositionally biased region" description="Basic and acidic residues" evidence="1">
    <location>
        <begin position="438"/>
        <end position="447"/>
    </location>
</feature>
<dbReference type="PANTHER" id="PTHR45690:SF4">
    <property type="entry name" value="NACHT, LRR AND PYD DOMAINS-CONTAINING PROTEIN 10"/>
    <property type="match status" value="1"/>
</dbReference>
<gene>
    <name evidence="3" type="ORF">EI555_011447</name>
</gene>
<sequence>KYNFQRDTSSGAQKMKPKGRGRGLSLFIPISPLTPHLNSADYGEMYRDDVHGLEERQEGGIRAATTSCSWWPRPAQGAQRHLPVCPSPLGGSIRSRGKVLPGPTHSGATGVGWHGKDNTGQKIVLDWTTGTLYPGQLDDVFYVSCREVVLLPEGRLDQLLFWRCGENQGPIIETLRQLEWLLFILDDCDELQRGPLQREMMFSNKACQVPGICCVVCSWLKGQIERGREVLEMPGNCTDIFMAYVSTFLPHSAPGVCSELTRDKVLRDSTATKRDLTSRSTAFTALAYRNFFMPCPTWWKRTGASWRGGECCREVNRLLDEKKQTGGEAMALRMQFLLDISKKEGSSNWELKFCLKISPSIKQDLKCLKERMDSIKHFRTWDLEFSLYESKVKGLIKGVQMSDVSFKMEHFQKEKKCPIVGKSNRAGIQKSTSNGKGRGTEELETRRLGATGRGAEKGPQGLCRHRKPTPTQQLLQKADAASDPQCPFL</sequence>
<dbReference type="Proteomes" id="UP000308365">
    <property type="component" value="Unassembled WGS sequence"/>
</dbReference>
<feature type="domain" description="NACHT" evidence="2">
    <location>
        <begin position="115"/>
        <end position="197"/>
    </location>
</feature>
<feature type="region of interest" description="Disordered" evidence="1">
    <location>
        <begin position="1"/>
        <end position="22"/>
    </location>
</feature>
<dbReference type="InterPro" id="IPR007111">
    <property type="entry name" value="NACHT_NTPase"/>
</dbReference>
<feature type="compositionally biased region" description="Polar residues" evidence="1">
    <location>
        <begin position="1"/>
        <end position="12"/>
    </location>
</feature>
<proteinExistence type="predicted"/>
<organism evidence="3 4">
    <name type="scientific">Monodon monoceros</name>
    <name type="common">Narwhal</name>
    <name type="synonym">Ceratodon monodon</name>
    <dbReference type="NCBI Taxonomy" id="40151"/>
    <lineage>
        <taxon>Eukaryota</taxon>
        <taxon>Metazoa</taxon>
        <taxon>Chordata</taxon>
        <taxon>Craniata</taxon>
        <taxon>Vertebrata</taxon>
        <taxon>Euteleostomi</taxon>
        <taxon>Mammalia</taxon>
        <taxon>Eutheria</taxon>
        <taxon>Laurasiatheria</taxon>
        <taxon>Artiodactyla</taxon>
        <taxon>Whippomorpha</taxon>
        <taxon>Cetacea</taxon>
        <taxon>Odontoceti</taxon>
        <taxon>Monodontidae</taxon>
        <taxon>Monodon</taxon>
    </lineage>
</organism>
<feature type="region of interest" description="Disordered" evidence="1">
    <location>
        <begin position="422"/>
        <end position="489"/>
    </location>
</feature>
<accession>A0A4U1FBI2</accession>
<dbReference type="Gene3D" id="3.40.50.300">
    <property type="entry name" value="P-loop containing nucleotide triphosphate hydrolases"/>
    <property type="match status" value="1"/>
</dbReference>
<evidence type="ECO:0000259" key="2">
    <source>
        <dbReference type="Pfam" id="PF05729"/>
    </source>
</evidence>
<dbReference type="InterPro" id="IPR027417">
    <property type="entry name" value="P-loop_NTPase"/>
</dbReference>
<dbReference type="AlphaFoldDB" id="A0A4U1FBI2"/>
<dbReference type="EMBL" id="RWIC01000256">
    <property type="protein sequence ID" value="TKC46647.1"/>
    <property type="molecule type" value="Genomic_DNA"/>
</dbReference>
<evidence type="ECO:0000313" key="4">
    <source>
        <dbReference type="Proteomes" id="UP000308365"/>
    </source>
</evidence>
<evidence type="ECO:0000313" key="3">
    <source>
        <dbReference type="EMBL" id="TKC46647.1"/>
    </source>
</evidence>
<protein>
    <recommendedName>
        <fullName evidence="2">NACHT domain-containing protein</fullName>
    </recommendedName>
</protein>
<name>A0A4U1FBI2_MONMO</name>
<reference evidence="4" key="1">
    <citation type="journal article" date="2019" name="IScience">
        <title>Narwhal Genome Reveals Long-Term Low Genetic Diversity despite Current Large Abundance Size.</title>
        <authorList>
            <person name="Westbury M.V."/>
            <person name="Petersen B."/>
            <person name="Garde E."/>
            <person name="Heide-Jorgensen M.P."/>
            <person name="Lorenzen E.D."/>
        </authorList>
    </citation>
    <scope>NUCLEOTIDE SEQUENCE [LARGE SCALE GENOMIC DNA]</scope>
</reference>
<dbReference type="GO" id="GO:0005737">
    <property type="term" value="C:cytoplasm"/>
    <property type="evidence" value="ECO:0007669"/>
    <property type="project" value="TreeGrafter"/>
</dbReference>
<dbReference type="Pfam" id="PF05729">
    <property type="entry name" value="NACHT"/>
    <property type="match status" value="1"/>
</dbReference>
<comment type="caution">
    <text evidence="3">The sequence shown here is derived from an EMBL/GenBank/DDBJ whole genome shotgun (WGS) entry which is preliminary data.</text>
</comment>